<protein>
    <recommendedName>
        <fullName evidence="11">Polysaccharide chain length determinant N-terminal domain-containing protein</fullName>
    </recommendedName>
</protein>
<keyword evidence="5 7" id="KW-0472">Membrane</keyword>
<name>X0ZR26_9ZZZZ</name>
<reference evidence="10" key="1">
    <citation type="journal article" date="2014" name="Front. Microbiol.">
        <title>High frequency of phylogenetically diverse reductive dehalogenase-homologous genes in deep subseafloor sedimentary metagenomes.</title>
        <authorList>
            <person name="Kawai M."/>
            <person name="Futagami T."/>
            <person name="Toyoda A."/>
            <person name="Takaki Y."/>
            <person name="Nishi S."/>
            <person name="Hori S."/>
            <person name="Arai W."/>
            <person name="Tsubouchi T."/>
            <person name="Morono Y."/>
            <person name="Uchiyama I."/>
            <person name="Ito T."/>
            <person name="Fujiyama A."/>
            <person name="Inagaki F."/>
            <person name="Takami H."/>
        </authorList>
    </citation>
    <scope>NUCLEOTIDE SEQUENCE</scope>
    <source>
        <strain evidence="10">Expedition CK06-06</strain>
    </source>
</reference>
<feature type="transmembrane region" description="Helical" evidence="7">
    <location>
        <begin position="24"/>
        <end position="44"/>
    </location>
</feature>
<evidence type="ECO:0000256" key="1">
    <source>
        <dbReference type="ARBA" id="ARBA00004651"/>
    </source>
</evidence>
<evidence type="ECO:0000259" key="9">
    <source>
        <dbReference type="Pfam" id="PF13807"/>
    </source>
</evidence>
<feature type="transmembrane region" description="Helical" evidence="7">
    <location>
        <begin position="381"/>
        <end position="401"/>
    </location>
</feature>
<feature type="domain" description="Tyrosine-protein kinase G-rich" evidence="9">
    <location>
        <begin position="323"/>
        <end position="400"/>
    </location>
</feature>
<dbReference type="GO" id="GO:0005886">
    <property type="term" value="C:plasma membrane"/>
    <property type="evidence" value="ECO:0007669"/>
    <property type="project" value="UniProtKB-SubCell"/>
</dbReference>
<dbReference type="GO" id="GO:0004713">
    <property type="term" value="F:protein tyrosine kinase activity"/>
    <property type="evidence" value="ECO:0007669"/>
    <property type="project" value="TreeGrafter"/>
</dbReference>
<accession>X0ZR26</accession>
<dbReference type="InterPro" id="IPR050445">
    <property type="entry name" value="Bact_polysacc_biosynth/exp"/>
</dbReference>
<evidence type="ECO:0000256" key="4">
    <source>
        <dbReference type="ARBA" id="ARBA00022989"/>
    </source>
</evidence>
<evidence type="ECO:0000259" key="8">
    <source>
        <dbReference type="Pfam" id="PF02706"/>
    </source>
</evidence>
<gene>
    <name evidence="10" type="ORF">S01H4_14296</name>
</gene>
<dbReference type="Pfam" id="PF13807">
    <property type="entry name" value="GNVR"/>
    <property type="match status" value="1"/>
</dbReference>
<dbReference type="InterPro" id="IPR003856">
    <property type="entry name" value="LPS_length_determ_N"/>
</dbReference>
<evidence type="ECO:0000256" key="5">
    <source>
        <dbReference type="ARBA" id="ARBA00023136"/>
    </source>
</evidence>
<evidence type="ECO:0000256" key="2">
    <source>
        <dbReference type="ARBA" id="ARBA00022475"/>
    </source>
</evidence>
<dbReference type="AlphaFoldDB" id="X0ZR26"/>
<keyword evidence="6" id="KW-0175">Coiled coil</keyword>
<evidence type="ECO:0000256" key="6">
    <source>
        <dbReference type="SAM" id="Coils"/>
    </source>
</evidence>
<dbReference type="Pfam" id="PF02706">
    <property type="entry name" value="Wzz"/>
    <property type="match status" value="1"/>
</dbReference>
<sequence>MTETREEEIDLREYINVLLKRKGIIILIFLIAVITAAIVSYFVLQPIYEANVVIAVSKPKIKNSLVDEISLEEYKNLIKDIEIEKELIQKLNFDKPPLEATPYDLERMVTIELPKGTNLIKMNLRASNPKLTKDIINTWATLFVEKNKKLYFDEVKKAKISVENRLKYAEKDFFEIEEKTIKYNETDNVETIEDEIEYNTIKILDFKSRLIDIQLSLEKENAKKEQIVKAINEQEKILKLNKSIVDDQFFQQLIPNITDANLKIANLTYVSEEINPIYYDLAQQLIYTNISINSLIVEENQLTQNIVDFNTSLEELKKELTEKKLILSQLNREYSAKEKLYNNLYKQVEEIWLTETAEEDLLKISSFAYEPRMPIKPNKKLNILIAGVLGLFVGIFVAFFVEFWQKGKS</sequence>
<dbReference type="PANTHER" id="PTHR32309:SF13">
    <property type="entry name" value="FERRIC ENTEROBACTIN TRANSPORT PROTEIN FEPE"/>
    <property type="match status" value="1"/>
</dbReference>
<evidence type="ECO:0000256" key="3">
    <source>
        <dbReference type="ARBA" id="ARBA00022692"/>
    </source>
</evidence>
<dbReference type="EMBL" id="BART01006271">
    <property type="protein sequence ID" value="GAG60482.1"/>
    <property type="molecule type" value="Genomic_DNA"/>
</dbReference>
<organism evidence="10">
    <name type="scientific">marine sediment metagenome</name>
    <dbReference type="NCBI Taxonomy" id="412755"/>
    <lineage>
        <taxon>unclassified sequences</taxon>
        <taxon>metagenomes</taxon>
        <taxon>ecological metagenomes</taxon>
    </lineage>
</organism>
<keyword evidence="2" id="KW-1003">Cell membrane</keyword>
<comment type="subcellular location">
    <subcellularLocation>
        <location evidence="1">Cell membrane</location>
        <topology evidence="1">Multi-pass membrane protein</topology>
    </subcellularLocation>
</comment>
<feature type="coiled-coil region" evidence="6">
    <location>
        <begin position="299"/>
        <end position="347"/>
    </location>
</feature>
<keyword evidence="3 7" id="KW-0812">Transmembrane</keyword>
<dbReference type="InterPro" id="IPR032807">
    <property type="entry name" value="GNVR"/>
</dbReference>
<evidence type="ECO:0000256" key="7">
    <source>
        <dbReference type="SAM" id="Phobius"/>
    </source>
</evidence>
<dbReference type="PANTHER" id="PTHR32309">
    <property type="entry name" value="TYROSINE-PROTEIN KINASE"/>
    <property type="match status" value="1"/>
</dbReference>
<evidence type="ECO:0008006" key="11">
    <source>
        <dbReference type="Google" id="ProtNLM"/>
    </source>
</evidence>
<keyword evidence="4 7" id="KW-1133">Transmembrane helix</keyword>
<feature type="domain" description="Polysaccharide chain length determinant N-terminal" evidence="8">
    <location>
        <begin position="7"/>
        <end position="88"/>
    </location>
</feature>
<comment type="caution">
    <text evidence="10">The sequence shown here is derived from an EMBL/GenBank/DDBJ whole genome shotgun (WGS) entry which is preliminary data.</text>
</comment>
<evidence type="ECO:0000313" key="10">
    <source>
        <dbReference type="EMBL" id="GAG60482.1"/>
    </source>
</evidence>
<proteinExistence type="predicted"/>